<reference evidence="2 3" key="1">
    <citation type="submission" date="2020-07" db="EMBL/GenBank/DDBJ databases">
        <title>Halosimplex litoreum sp. nov. and Halosimplex rubrum sp. nov., isolated from different salt environments.</title>
        <authorList>
            <person name="Cui H."/>
        </authorList>
    </citation>
    <scope>NUCLEOTIDE SEQUENCE [LARGE SCALE GENOMIC DNA]</scope>
    <source>
        <strain evidence="2 3">R2</strain>
    </source>
</reference>
<dbReference type="SUPFAM" id="SSF55729">
    <property type="entry name" value="Acyl-CoA N-acyltransferases (Nat)"/>
    <property type="match status" value="1"/>
</dbReference>
<evidence type="ECO:0000313" key="3">
    <source>
        <dbReference type="Proteomes" id="UP000509346"/>
    </source>
</evidence>
<feature type="domain" description="N-acetyltransferase" evidence="1">
    <location>
        <begin position="14"/>
        <end position="174"/>
    </location>
</feature>
<dbReference type="PROSITE" id="PS51186">
    <property type="entry name" value="GNAT"/>
    <property type="match status" value="1"/>
</dbReference>
<dbReference type="KEGG" id="hpel:HZS54_20065"/>
<gene>
    <name evidence="2" type="ORF">HZS54_20065</name>
</gene>
<evidence type="ECO:0000313" key="2">
    <source>
        <dbReference type="EMBL" id="QLH83783.1"/>
    </source>
</evidence>
<dbReference type="InterPro" id="IPR000182">
    <property type="entry name" value="GNAT_dom"/>
</dbReference>
<dbReference type="CDD" id="cd04301">
    <property type="entry name" value="NAT_SF"/>
    <property type="match status" value="1"/>
</dbReference>
<dbReference type="RefSeq" id="WP_179918825.1">
    <property type="nucleotide sequence ID" value="NZ_CP058909.1"/>
</dbReference>
<dbReference type="Pfam" id="PF13508">
    <property type="entry name" value="Acetyltransf_7"/>
    <property type="match status" value="1"/>
</dbReference>
<evidence type="ECO:0000259" key="1">
    <source>
        <dbReference type="PROSITE" id="PS51186"/>
    </source>
</evidence>
<dbReference type="Proteomes" id="UP000509346">
    <property type="component" value="Chromosome"/>
</dbReference>
<organism evidence="2 3">
    <name type="scientific">Halosimplex pelagicum</name>
    <dbReference type="NCBI Taxonomy" id="869886"/>
    <lineage>
        <taxon>Archaea</taxon>
        <taxon>Methanobacteriati</taxon>
        <taxon>Methanobacteriota</taxon>
        <taxon>Stenosarchaea group</taxon>
        <taxon>Halobacteria</taxon>
        <taxon>Halobacteriales</taxon>
        <taxon>Haloarculaceae</taxon>
        <taxon>Halosimplex</taxon>
    </lineage>
</organism>
<keyword evidence="3" id="KW-1185">Reference proteome</keyword>
<dbReference type="InterPro" id="IPR016181">
    <property type="entry name" value="Acyl_CoA_acyltransferase"/>
</dbReference>
<dbReference type="EMBL" id="CP058909">
    <property type="protein sequence ID" value="QLH83783.1"/>
    <property type="molecule type" value="Genomic_DNA"/>
</dbReference>
<keyword evidence="2" id="KW-0808">Transferase</keyword>
<dbReference type="OrthoDB" id="275373at2157"/>
<dbReference type="GO" id="GO:0016747">
    <property type="term" value="F:acyltransferase activity, transferring groups other than amino-acyl groups"/>
    <property type="evidence" value="ECO:0007669"/>
    <property type="project" value="InterPro"/>
</dbReference>
<dbReference type="GeneID" id="56084936"/>
<sequence length="195" mass="21617">MKNLDDPIVLPAGVELRSAEPIDRCEIESLWESRTGFEISQVLDGVFHDEKPAYGFVATKVETVLGFGVVICVPRDSAEERFSISLNEYPLGEEVAVFQASAVREDWEGKGIGSALMDARLRFTRKISVDSAIGTAWLRPHTVDSSILFEKMGFERLDTIENFYQTIDDERDCPDCGTPCGCSAGIYVWTPPATD</sequence>
<protein>
    <submittedName>
        <fullName evidence="2">GNAT family N-acetyltransferase</fullName>
    </submittedName>
</protein>
<proteinExistence type="predicted"/>
<dbReference type="AlphaFoldDB" id="A0A7D5P931"/>
<accession>A0A7D5P931</accession>
<name>A0A7D5P931_9EURY</name>
<dbReference type="Gene3D" id="3.40.630.30">
    <property type="match status" value="1"/>
</dbReference>